<dbReference type="NCBIfam" id="TIGR04516">
    <property type="entry name" value="glycosyl_450act"/>
    <property type="match status" value="1"/>
</dbReference>
<dbReference type="CDD" id="cd03784">
    <property type="entry name" value="GT1_Gtf-like"/>
    <property type="match status" value="1"/>
</dbReference>
<dbReference type="EMBL" id="BAAAKV010000005">
    <property type="protein sequence ID" value="GAA1154898.1"/>
    <property type="molecule type" value="Genomic_DNA"/>
</dbReference>
<reference evidence="7 8" key="1">
    <citation type="journal article" date="2019" name="Int. J. Syst. Evol. Microbiol.">
        <title>The Global Catalogue of Microorganisms (GCM) 10K type strain sequencing project: providing services to taxonomists for standard genome sequencing and annotation.</title>
        <authorList>
            <consortium name="The Broad Institute Genomics Platform"/>
            <consortium name="The Broad Institute Genome Sequencing Center for Infectious Disease"/>
            <person name="Wu L."/>
            <person name="Ma J."/>
        </authorList>
    </citation>
    <scope>NUCLEOTIDE SEQUENCE [LARGE SCALE GENOMIC DNA]</scope>
    <source>
        <strain evidence="7 8">JCM 12696</strain>
    </source>
</reference>
<dbReference type="InterPro" id="IPR048284">
    <property type="entry name" value="EryCIII-like_N"/>
</dbReference>
<evidence type="ECO:0000256" key="3">
    <source>
        <dbReference type="ARBA" id="ARBA00022679"/>
    </source>
</evidence>
<dbReference type="Pfam" id="PF06722">
    <property type="entry name" value="EryCIII-like_C"/>
    <property type="match status" value="1"/>
</dbReference>
<dbReference type="InterPro" id="IPR002213">
    <property type="entry name" value="UDP_glucos_trans"/>
</dbReference>
<comment type="similarity">
    <text evidence="1">Belongs to the glycosyltransferase 28 family.</text>
</comment>
<dbReference type="Gene3D" id="3.40.50.2000">
    <property type="entry name" value="Glycogen Phosphorylase B"/>
    <property type="match status" value="2"/>
</dbReference>
<dbReference type="Pfam" id="PF21036">
    <property type="entry name" value="EryCIII-like_N"/>
    <property type="match status" value="1"/>
</dbReference>
<dbReference type="InterPro" id="IPR050426">
    <property type="entry name" value="Glycosyltransferase_28"/>
</dbReference>
<evidence type="ECO:0000313" key="8">
    <source>
        <dbReference type="Proteomes" id="UP001501371"/>
    </source>
</evidence>
<proteinExistence type="inferred from homology"/>
<dbReference type="PANTHER" id="PTHR48050">
    <property type="entry name" value="STEROL 3-BETA-GLUCOSYLTRANSFERASE"/>
    <property type="match status" value="1"/>
</dbReference>
<evidence type="ECO:0000256" key="4">
    <source>
        <dbReference type="ARBA" id="ARBA00023194"/>
    </source>
</evidence>
<keyword evidence="2" id="KW-0328">Glycosyltransferase</keyword>
<dbReference type="PANTHER" id="PTHR48050:SF13">
    <property type="entry name" value="STEROL 3-BETA-GLUCOSYLTRANSFERASE UGT80A2"/>
    <property type="match status" value="1"/>
</dbReference>
<keyword evidence="3" id="KW-0808">Transferase</keyword>
<accession>A0ABN1UJF9</accession>
<comment type="caution">
    <text evidence="7">The sequence shown here is derived from an EMBL/GenBank/DDBJ whole genome shotgun (WGS) entry which is preliminary data.</text>
</comment>
<dbReference type="SUPFAM" id="SSF53756">
    <property type="entry name" value="UDP-Glycosyltransferase/glycogen phosphorylase"/>
    <property type="match status" value="1"/>
</dbReference>
<gene>
    <name evidence="7" type="ORF">GCM10009654_08040</name>
</gene>
<evidence type="ECO:0000256" key="2">
    <source>
        <dbReference type="ARBA" id="ARBA00022676"/>
    </source>
</evidence>
<dbReference type="RefSeq" id="WP_344270173.1">
    <property type="nucleotide sequence ID" value="NZ_BAAAKV010000005.1"/>
</dbReference>
<organism evidence="7 8">
    <name type="scientific">Streptomyces hebeiensis</name>
    <dbReference type="NCBI Taxonomy" id="229486"/>
    <lineage>
        <taxon>Bacteria</taxon>
        <taxon>Bacillati</taxon>
        <taxon>Actinomycetota</taxon>
        <taxon>Actinomycetes</taxon>
        <taxon>Kitasatosporales</taxon>
        <taxon>Streptomycetaceae</taxon>
        <taxon>Streptomyces</taxon>
    </lineage>
</organism>
<name>A0ABN1UJF9_9ACTN</name>
<evidence type="ECO:0000256" key="1">
    <source>
        <dbReference type="ARBA" id="ARBA00006962"/>
    </source>
</evidence>
<evidence type="ECO:0000259" key="5">
    <source>
        <dbReference type="Pfam" id="PF06722"/>
    </source>
</evidence>
<feature type="domain" description="Erythromycin biosynthesis protein CIII-like C-terminal" evidence="5">
    <location>
        <begin position="267"/>
        <end position="410"/>
    </location>
</feature>
<evidence type="ECO:0000313" key="7">
    <source>
        <dbReference type="EMBL" id="GAA1154898.1"/>
    </source>
</evidence>
<protein>
    <submittedName>
        <fullName evidence="7">Glycosyltransferase</fullName>
    </submittedName>
</protein>
<sequence>MRILFTTYSDRSLLLSMVPLAWALRGAGHDVRVASAPDLTDVITGAGLPAVPVGRNDGFSRILGPEPASLLTGLLQPYDVAAAPERATWEYMRSGYENIVRWWHKTANVPMIPDLVDFARHWRPDLVLWEPSTFAGGIAAEAVGAAHGRLLWSVDVFGVARDHYLRLKTGRSEADDPLAQWLSTYADHYGFGFTEELVTGSFTVDQLPDSMRMEARLRYLPMQYMPYGGPAVVPPWLRDPPERPRVAVTLGITSITRFGSYNLDVAEILDALADLDIEIVATITEQEQRKLPSVPPNARIVPYVPLQALAPTCSALIQHGGPGTLLTTARHAVPQLLLPWEFDAPELARRFAAQGAGISVEASRATAPVIRENLLRLLNERSFRDAAAGLREEMRERPTPLDLVPVLEELAA</sequence>
<dbReference type="InterPro" id="IPR010610">
    <property type="entry name" value="EryCIII-like_C"/>
</dbReference>
<keyword evidence="8" id="KW-1185">Reference proteome</keyword>
<dbReference type="InterPro" id="IPR030953">
    <property type="entry name" value="Glycosyl_450act"/>
</dbReference>
<evidence type="ECO:0000259" key="6">
    <source>
        <dbReference type="Pfam" id="PF21036"/>
    </source>
</evidence>
<feature type="domain" description="Erythromycin biosynthesis protein CIII-like N-terminal" evidence="6">
    <location>
        <begin position="22"/>
        <end position="251"/>
    </location>
</feature>
<keyword evidence="4" id="KW-0045">Antibiotic biosynthesis</keyword>
<dbReference type="Proteomes" id="UP001501371">
    <property type="component" value="Unassembled WGS sequence"/>
</dbReference>